<dbReference type="AlphaFoldDB" id="A0A8B6M918"/>
<sequence length="94" mass="10831">MSCPSPLAPDDGERPQARHCLHRFTPAACYFSTRYYEGAAGELQILSSKLRLFIVLRAPLHQMMKAAAMQRHQMLRRALQIRLPDRRRDVRSAP</sequence>
<dbReference type="Proteomes" id="UP000485880">
    <property type="component" value="Unassembled WGS sequence"/>
</dbReference>
<dbReference type="EMBL" id="CABFMQ020000086">
    <property type="protein sequence ID" value="VTZ50815.1"/>
    <property type="molecule type" value="Genomic_DNA"/>
</dbReference>
<protein>
    <submittedName>
        <fullName evidence="1">Uncharacterized protein</fullName>
    </submittedName>
</protein>
<name>A0A8B6M918_METTU</name>
<reference evidence="1 2" key="1">
    <citation type="submission" date="2019-05" db="EMBL/GenBank/DDBJ databases">
        <authorList>
            <person name="Farhan Ul Haque M."/>
        </authorList>
    </citation>
    <scope>NUCLEOTIDE SEQUENCE [LARGE SCALE GENOMIC DNA]</scope>
    <source>
        <strain evidence="1">2</strain>
    </source>
</reference>
<accession>A0A8B6M918</accession>
<evidence type="ECO:0000313" key="2">
    <source>
        <dbReference type="Proteomes" id="UP000485880"/>
    </source>
</evidence>
<proteinExistence type="predicted"/>
<gene>
    <name evidence="1" type="ORF">MPC4_290062</name>
</gene>
<evidence type="ECO:0000313" key="1">
    <source>
        <dbReference type="EMBL" id="VTZ50815.1"/>
    </source>
</evidence>
<keyword evidence="2" id="KW-1185">Reference proteome</keyword>
<comment type="caution">
    <text evidence="1">The sequence shown here is derived from an EMBL/GenBank/DDBJ whole genome shotgun (WGS) entry which is preliminary data.</text>
</comment>
<organism evidence="1 2">
    <name type="scientific">Methylocella tundrae</name>
    <dbReference type="NCBI Taxonomy" id="227605"/>
    <lineage>
        <taxon>Bacteria</taxon>
        <taxon>Pseudomonadati</taxon>
        <taxon>Pseudomonadota</taxon>
        <taxon>Alphaproteobacteria</taxon>
        <taxon>Hyphomicrobiales</taxon>
        <taxon>Beijerinckiaceae</taxon>
        <taxon>Methylocella</taxon>
    </lineage>
</organism>